<dbReference type="InterPro" id="IPR036058">
    <property type="entry name" value="Kazal_dom_sf"/>
</dbReference>
<dbReference type="Gene3D" id="3.30.60.30">
    <property type="match status" value="2"/>
</dbReference>
<evidence type="ECO:0000256" key="5">
    <source>
        <dbReference type="ARBA" id="ARBA00022690"/>
    </source>
</evidence>
<feature type="signal peptide" evidence="15">
    <location>
        <begin position="1"/>
        <end position="35"/>
    </location>
</feature>
<gene>
    <name evidence="17" type="ORF">g.50578</name>
</gene>
<keyword evidence="6 15" id="KW-0732">Signal</keyword>
<dbReference type="InterPro" id="IPR056976">
    <property type="entry name" value="EGF1_RECK"/>
</dbReference>
<dbReference type="InterPro" id="IPR002350">
    <property type="entry name" value="Kazal_dom"/>
</dbReference>
<keyword evidence="3" id="KW-0336">GPI-anchor</keyword>
<organism evidence="17">
    <name type="scientific">Homalodisca liturata</name>
    <dbReference type="NCBI Taxonomy" id="320908"/>
    <lineage>
        <taxon>Eukaryota</taxon>
        <taxon>Metazoa</taxon>
        <taxon>Ecdysozoa</taxon>
        <taxon>Arthropoda</taxon>
        <taxon>Hexapoda</taxon>
        <taxon>Insecta</taxon>
        <taxon>Pterygota</taxon>
        <taxon>Neoptera</taxon>
        <taxon>Paraneoptera</taxon>
        <taxon>Hemiptera</taxon>
        <taxon>Auchenorrhyncha</taxon>
        <taxon>Membracoidea</taxon>
        <taxon>Cicadellidae</taxon>
        <taxon>Cicadellinae</taxon>
        <taxon>Proconiini</taxon>
        <taxon>Homalodisca</taxon>
    </lineage>
</organism>
<dbReference type="SMART" id="SM00280">
    <property type="entry name" value="KAZAL"/>
    <property type="match status" value="3"/>
</dbReference>
<dbReference type="GO" id="GO:0016055">
    <property type="term" value="P:Wnt signaling pathway"/>
    <property type="evidence" value="ECO:0007669"/>
    <property type="project" value="UniProtKB-KW"/>
</dbReference>
<protein>
    <recommendedName>
        <fullName evidence="14">Reversion-inducing cysteine-rich protein with Kazal motifs</fullName>
    </recommendedName>
</protein>
<dbReference type="EMBL" id="GECU01035412">
    <property type="protein sequence ID" value="JAS72294.1"/>
    <property type="molecule type" value="Transcribed_RNA"/>
</dbReference>
<evidence type="ECO:0000313" key="17">
    <source>
        <dbReference type="EMBL" id="JAS72294.1"/>
    </source>
</evidence>
<keyword evidence="2" id="KW-1003">Cell membrane</keyword>
<keyword evidence="10" id="KW-1015">Disulfide bond</keyword>
<feature type="domain" description="Kazal-like" evidence="16">
    <location>
        <begin position="701"/>
        <end position="756"/>
    </location>
</feature>
<evidence type="ECO:0000256" key="9">
    <source>
        <dbReference type="ARBA" id="ARBA00023136"/>
    </source>
</evidence>
<sequence length="974" mass="106319">MVCARYVIVSVCDMTRVFALRTFLWIFVCVDSISGQESRCCTKVTGSCRYACEKLSLASAASDSEYREQRLLDVHNFCSHLLVSFWQCINQTLDEISKGEGWSGRACCGLPQSERCQQACITASGRKDLAHSCRQSDELAFFTCLDKQQMGDECCATAKSDDCKVACRTIFRSELAPNRNAKTALLHACSEGSPRTLSCVNNFTRSAPVPNPVKFLHCCDQATNAECHDTCRRILQESSTDQEIIDSLQEGGCGPPLLHEKIWQCFLQGGETAQSVESSLIDRMGMDSAKLHCCSNARTANCRKLCLKTFSNEWTESWEEFSVQCLSQFSEDSLLHCIDEVEEPCELGCDGLSYCTNFNNRPTELFRSCSVQADDAARNDVALWTSKGVLTLPGLQIPIRNISHCSPLTWKAVACTLQIKPCHRTSHTNRICRQDCFNLLSQCMDWTRMPADTSAASICSRLSPDNPNTPCVSLEPYLEPSDQPYSPPSDQVTQPCKGDPCNIGQVCAVNRYCQPLRSCQPYSCSDGCKLGEVSQHIVPVGSYVRIPISSGNRGCLKICQCLAGGSRDLDNHLKIENCQPMPCFPLEDCWIGSNRQEHGSSFYIECNFCSCYAGEMTCTKKQCDMGLRDVAFTSLPCNCPPHHVPVCGRNGRTYPSACLAKCSGLNDSDFEFGSCEEKDPCTGNPCDEGEACIPAKRVCLSLLHSPCPQHQCVNVRDACNTQESNPVCDTDGHQHPNTCYLVRYGKTLAYHGPCLSGCRRTGVVCGIDGNTYSSECAAVARNVLVDYPGPCLAVGLIDTQAKQQCSSPVICPPLASPGCLGVTPPGACCPVCAGAIRVLYSQKQVDRALYALKSTQAIRALTLQAVLRALDRHVTVAECTVRGHLTVELDILVLVVPVRPAPSLLQLQACVSEAEKLSNLVRLASPKLVSELSVGTLTAARVVHNVVVSGGKALWPTPSLALTPALFLLLRCWS</sequence>
<dbReference type="InterPro" id="IPR056978">
    <property type="entry name" value="CC4_RECK"/>
</dbReference>
<reference evidence="17" key="1">
    <citation type="submission" date="2015-11" db="EMBL/GenBank/DDBJ databases">
        <title>De novo transcriptome assembly of four potential Pierce s Disease insect vectors from Arizona vineyards.</title>
        <authorList>
            <person name="Tassone E.E."/>
        </authorList>
    </citation>
    <scope>NUCLEOTIDE SEQUENCE</scope>
</reference>
<evidence type="ECO:0000256" key="15">
    <source>
        <dbReference type="SAM" id="SignalP"/>
    </source>
</evidence>
<dbReference type="PROSITE" id="PS00282">
    <property type="entry name" value="KAZAL_1"/>
    <property type="match status" value="1"/>
</dbReference>
<evidence type="ECO:0000256" key="6">
    <source>
        <dbReference type="ARBA" id="ARBA00022729"/>
    </source>
</evidence>
<keyword evidence="7" id="KW-0677">Repeat</keyword>
<evidence type="ECO:0000256" key="7">
    <source>
        <dbReference type="ARBA" id="ARBA00022737"/>
    </source>
</evidence>
<accession>A0A1B6HC55</accession>
<feature type="domain" description="Kazal-like" evidence="16">
    <location>
        <begin position="631"/>
        <end position="677"/>
    </location>
</feature>
<proteinExistence type="inferred from homology"/>
<keyword evidence="5" id="KW-0646">Protease inhibitor</keyword>
<dbReference type="InterPro" id="IPR055110">
    <property type="entry name" value="RECK-like_N"/>
</dbReference>
<evidence type="ECO:0000256" key="2">
    <source>
        <dbReference type="ARBA" id="ARBA00022475"/>
    </source>
</evidence>
<name>A0A1B6HC55_9HEMI</name>
<evidence type="ECO:0000256" key="3">
    <source>
        <dbReference type="ARBA" id="ARBA00022622"/>
    </source>
</evidence>
<dbReference type="AlphaFoldDB" id="A0A1B6HC55"/>
<dbReference type="Pfam" id="PF22961">
    <property type="entry name" value="RECK-like_N"/>
    <property type="match status" value="1"/>
</dbReference>
<comment type="similarity">
    <text evidence="13">Belongs to the RECK family.</text>
</comment>
<dbReference type="InterPro" id="IPR056979">
    <property type="entry name" value="FZ_RECK"/>
</dbReference>
<dbReference type="Pfam" id="PF25027">
    <property type="entry name" value="EGF1_RECK"/>
    <property type="match status" value="1"/>
</dbReference>
<evidence type="ECO:0000256" key="14">
    <source>
        <dbReference type="ARBA" id="ARBA00073829"/>
    </source>
</evidence>
<evidence type="ECO:0000256" key="8">
    <source>
        <dbReference type="ARBA" id="ARBA00022900"/>
    </source>
</evidence>
<dbReference type="InterPro" id="IPR039016">
    <property type="entry name" value="RECK"/>
</dbReference>
<dbReference type="PANTHER" id="PTHR13487">
    <property type="entry name" value="SERINE PROTEASE INHIBITOR"/>
    <property type="match status" value="1"/>
</dbReference>
<keyword evidence="9" id="KW-0472">Membrane</keyword>
<dbReference type="GO" id="GO:0005886">
    <property type="term" value="C:plasma membrane"/>
    <property type="evidence" value="ECO:0007669"/>
    <property type="project" value="UniProtKB-SubCell"/>
</dbReference>
<keyword evidence="8" id="KW-0722">Serine protease inhibitor</keyword>
<dbReference type="GO" id="GO:0008191">
    <property type="term" value="F:metalloendopeptidase inhibitor activity"/>
    <property type="evidence" value="ECO:0007669"/>
    <property type="project" value="InterPro"/>
</dbReference>
<dbReference type="InterPro" id="IPR056977">
    <property type="entry name" value="FnI_RECK"/>
</dbReference>
<evidence type="ECO:0000256" key="1">
    <source>
        <dbReference type="ARBA" id="ARBA00004609"/>
    </source>
</evidence>
<dbReference type="Pfam" id="PF23332">
    <property type="entry name" value="CC4_RECK"/>
    <property type="match status" value="2"/>
</dbReference>
<dbReference type="GO" id="GO:0098552">
    <property type="term" value="C:side of membrane"/>
    <property type="evidence" value="ECO:0007669"/>
    <property type="project" value="UniProtKB-KW"/>
</dbReference>
<keyword evidence="12" id="KW-0449">Lipoprotein</keyword>
<feature type="chain" id="PRO_5008584328" description="Reversion-inducing cysteine-rich protein with Kazal motifs" evidence="15">
    <location>
        <begin position="36"/>
        <end position="974"/>
    </location>
</feature>
<dbReference type="PROSITE" id="PS51465">
    <property type="entry name" value="KAZAL_2"/>
    <property type="match status" value="2"/>
</dbReference>
<dbReference type="Pfam" id="PF23298">
    <property type="entry name" value="FZ_RECK"/>
    <property type="match status" value="1"/>
</dbReference>
<evidence type="ECO:0000256" key="4">
    <source>
        <dbReference type="ARBA" id="ARBA00022687"/>
    </source>
</evidence>
<evidence type="ECO:0000256" key="11">
    <source>
        <dbReference type="ARBA" id="ARBA00023180"/>
    </source>
</evidence>
<comment type="subcellular location">
    <subcellularLocation>
        <location evidence="1">Cell membrane</location>
        <topology evidence="1">Lipid-anchor</topology>
        <topology evidence="1">GPI-anchor</topology>
    </subcellularLocation>
</comment>
<dbReference type="SUPFAM" id="SSF100895">
    <property type="entry name" value="Kazal-type serine protease inhibitors"/>
    <property type="match status" value="3"/>
</dbReference>
<evidence type="ECO:0000256" key="13">
    <source>
        <dbReference type="ARBA" id="ARBA00061636"/>
    </source>
</evidence>
<evidence type="ECO:0000256" key="10">
    <source>
        <dbReference type="ARBA" id="ARBA00023157"/>
    </source>
</evidence>
<dbReference type="GO" id="GO:0004867">
    <property type="term" value="F:serine-type endopeptidase inhibitor activity"/>
    <property type="evidence" value="ECO:0007669"/>
    <property type="project" value="UniProtKB-KW"/>
</dbReference>
<dbReference type="Pfam" id="PF25028">
    <property type="entry name" value="FnI_RECK"/>
    <property type="match status" value="1"/>
</dbReference>
<dbReference type="GO" id="GO:0030198">
    <property type="term" value="P:extracellular matrix organization"/>
    <property type="evidence" value="ECO:0007669"/>
    <property type="project" value="TreeGrafter"/>
</dbReference>
<evidence type="ECO:0000259" key="16">
    <source>
        <dbReference type="PROSITE" id="PS51465"/>
    </source>
</evidence>
<dbReference type="PANTHER" id="PTHR13487:SF3">
    <property type="entry name" value="REVERSION-INDUCING CYSTEINE-RICH PROTEIN WITH KAZAL MOTIFS"/>
    <property type="match status" value="1"/>
</dbReference>
<dbReference type="FunFam" id="3.30.60.30:FF:000011">
    <property type="entry name" value="reversion-inducing cysteine-rich protein with Kazal motifs isoform X1"/>
    <property type="match status" value="1"/>
</dbReference>
<keyword evidence="11" id="KW-0325">Glycoprotein</keyword>
<evidence type="ECO:0000256" key="12">
    <source>
        <dbReference type="ARBA" id="ARBA00023288"/>
    </source>
</evidence>
<keyword evidence="4" id="KW-0879">Wnt signaling pathway</keyword>
<dbReference type="Pfam" id="PF07648">
    <property type="entry name" value="Kazal_2"/>
    <property type="match status" value="3"/>
</dbReference>